<proteinExistence type="predicted"/>
<name>X1ACA6_9ZZZZ</name>
<organism evidence="1">
    <name type="scientific">marine sediment metagenome</name>
    <dbReference type="NCBI Taxonomy" id="412755"/>
    <lineage>
        <taxon>unclassified sequences</taxon>
        <taxon>metagenomes</taxon>
        <taxon>ecological metagenomes</taxon>
    </lineage>
</organism>
<accession>X1ACA6</accession>
<gene>
    <name evidence="1" type="ORF">S01H4_23716</name>
</gene>
<dbReference type="EMBL" id="BART01011045">
    <property type="protein sequence ID" value="GAG80055.1"/>
    <property type="molecule type" value="Genomic_DNA"/>
</dbReference>
<sequence>MAKTLKEEAQEYIPMQTKNIADLDKVSVNIQLEDGEGTDSKGETFKYKFFVLDKESYRVPNIVIGQIKLILAANPNVQHVVVTKQGTGIGTTYMTMPYVEPVQAEQVPPN</sequence>
<comment type="caution">
    <text evidence="1">The sequence shown here is derived from an EMBL/GenBank/DDBJ whole genome shotgun (WGS) entry which is preliminary data.</text>
</comment>
<evidence type="ECO:0000313" key="1">
    <source>
        <dbReference type="EMBL" id="GAG80055.1"/>
    </source>
</evidence>
<reference evidence="1" key="1">
    <citation type="journal article" date="2014" name="Front. Microbiol.">
        <title>High frequency of phylogenetically diverse reductive dehalogenase-homologous genes in deep subseafloor sedimentary metagenomes.</title>
        <authorList>
            <person name="Kawai M."/>
            <person name="Futagami T."/>
            <person name="Toyoda A."/>
            <person name="Takaki Y."/>
            <person name="Nishi S."/>
            <person name="Hori S."/>
            <person name="Arai W."/>
            <person name="Tsubouchi T."/>
            <person name="Morono Y."/>
            <person name="Uchiyama I."/>
            <person name="Ito T."/>
            <person name="Fujiyama A."/>
            <person name="Inagaki F."/>
            <person name="Takami H."/>
        </authorList>
    </citation>
    <scope>NUCLEOTIDE SEQUENCE</scope>
    <source>
        <strain evidence="1">Expedition CK06-06</strain>
    </source>
</reference>
<dbReference type="AlphaFoldDB" id="X1ACA6"/>
<protein>
    <submittedName>
        <fullName evidence="1">Uncharacterized protein</fullName>
    </submittedName>
</protein>